<dbReference type="InterPro" id="IPR043131">
    <property type="entry name" value="BCAT-like_N"/>
</dbReference>
<name>A0A0Q3HV92_9FLAO</name>
<evidence type="ECO:0000313" key="2">
    <source>
        <dbReference type="Proteomes" id="UP000051682"/>
    </source>
</evidence>
<dbReference type="STRING" id="452084.AR438_04425"/>
<gene>
    <name evidence="1" type="ORF">AR438_04425</name>
</gene>
<protein>
    <submittedName>
        <fullName evidence="1">Aminodeoxychorismate lyase</fullName>
    </submittedName>
</protein>
<keyword evidence="1" id="KW-0456">Lyase</keyword>
<proteinExistence type="predicted"/>
<reference evidence="1 2" key="1">
    <citation type="submission" date="2015-10" db="EMBL/GenBank/DDBJ databases">
        <title>Chryseobacterium aquaticum genome.</title>
        <authorList>
            <person name="Newman J.D."/>
            <person name="Ferguson M.B."/>
            <person name="Miller J.R."/>
        </authorList>
    </citation>
    <scope>NUCLEOTIDE SEQUENCE [LARGE SCALE GENOMIC DNA]</scope>
    <source>
        <strain evidence="1 2">KCTC 12483</strain>
    </source>
</reference>
<evidence type="ECO:0000313" key="1">
    <source>
        <dbReference type="EMBL" id="KQK26501.1"/>
    </source>
</evidence>
<dbReference type="Gene3D" id="3.30.470.10">
    <property type="match status" value="1"/>
</dbReference>
<sequence length="271" mass="31294">MKNTYFTSEELELKNRAFLLGDAVKVSFFVRNSQLIMDEECYFFLMASMRKMRMNIPLTYTLEFFQTLFKEKVIDGGEVKNGIINFLVYRNSDGVTLSKSTVSYFFEITEMNDVLAINERSLELDLIKEINVNNNLLSNIRVHSPENIYAGIYAQENDLDDVILLNPNKRIARSISGNLLFLEGNVIKVPKHSEGAYISPLLENFVTFLHKNNLADIQEHEIIAFESQKAEEILMISDEKGIFSIKKIRNKTFENARFSELVEGWKNSFPN</sequence>
<keyword evidence="2" id="KW-1185">Reference proteome</keyword>
<dbReference type="Proteomes" id="UP000051682">
    <property type="component" value="Unassembled WGS sequence"/>
</dbReference>
<dbReference type="Pfam" id="PF01063">
    <property type="entry name" value="Aminotran_4"/>
    <property type="match status" value="1"/>
</dbReference>
<comment type="caution">
    <text evidence="1">The sequence shown here is derived from an EMBL/GenBank/DDBJ whole genome shotgun (WGS) entry which is preliminary data.</text>
</comment>
<organism evidence="1 2">
    <name type="scientific">Chryseobacterium aquaticum</name>
    <dbReference type="NCBI Taxonomy" id="452084"/>
    <lineage>
        <taxon>Bacteria</taxon>
        <taxon>Pseudomonadati</taxon>
        <taxon>Bacteroidota</taxon>
        <taxon>Flavobacteriia</taxon>
        <taxon>Flavobacteriales</taxon>
        <taxon>Weeksellaceae</taxon>
        <taxon>Chryseobacterium group</taxon>
        <taxon>Chryseobacterium</taxon>
    </lineage>
</organism>
<dbReference type="InterPro" id="IPR001544">
    <property type="entry name" value="Aminotrans_IV"/>
</dbReference>
<dbReference type="AlphaFoldDB" id="A0A0Q3HV92"/>
<dbReference type="OrthoDB" id="9805628at2"/>
<accession>A0A0Q3HV92</accession>
<dbReference type="EMBL" id="LLYZ01000003">
    <property type="protein sequence ID" value="KQK26501.1"/>
    <property type="molecule type" value="Genomic_DNA"/>
</dbReference>
<dbReference type="InterPro" id="IPR043132">
    <property type="entry name" value="BCAT-like_C"/>
</dbReference>
<dbReference type="SUPFAM" id="SSF56752">
    <property type="entry name" value="D-aminoacid aminotransferase-like PLP-dependent enzymes"/>
    <property type="match status" value="1"/>
</dbReference>
<dbReference type="GO" id="GO:0016829">
    <property type="term" value="F:lyase activity"/>
    <property type="evidence" value="ECO:0007669"/>
    <property type="project" value="UniProtKB-KW"/>
</dbReference>
<dbReference type="RefSeq" id="WP_056012386.1">
    <property type="nucleotide sequence ID" value="NZ_LLYZ01000003.1"/>
</dbReference>
<dbReference type="InterPro" id="IPR036038">
    <property type="entry name" value="Aminotransferase-like"/>
</dbReference>
<dbReference type="Gene3D" id="3.20.10.10">
    <property type="entry name" value="D-amino Acid Aminotransferase, subunit A, domain 2"/>
    <property type="match status" value="1"/>
</dbReference>